<name>A0A8E6BCC1_9BACT</name>
<proteinExistence type="predicted"/>
<keyword evidence="2" id="KW-1185">Reference proteome</keyword>
<sequence length="242" mass="26105">MDILPSTILHDIFDPAQGWSYTPEQVPIQKLVASDGSSYYLVKVDEIEIEAFCQTHWKEGTHRSAPAGRLVALTTFKNVKLTDASALLKGAFSARGLPSFGLDNQGRITLQAAFPCGAGFPVDLARKQLLVCMGIVAEEATDLLAAWTKNALPAEPEWKPSLPIRANAKPYPPLPTTSAPTLSPVGTPFLPSYNPAAFPPMNFSFPGYPPSPQAEEKKSEFDWKTAKNVASVAGSFLKAFLG</sequence>
<organism evidence="1 2">
    <name type="scientific">Telmatocola sphagniphila</name>
    <dbReference type="NCBI Taxonomy" id="1123043"/>
    <lineage>
        <taxon>Bacteria</taxon>
        <taxon>Pseudomonadati</taxon>
        <taxon>Planctomycetota</taxon>
        <taxon>Planctomycetia</taxon>
        <taxon>Gemmatales</taxon>
        <taxon>Gemmataceae</taxon>
    </lineage>
</organism>
<reference evidence="1" key="1">
    <citation type="submission" date="2021-05" db="EMBL/GenBank/DDBJ databases">
        <title>Complete genome sequence of the cellulolytic planctomycete Telmatocola sphagniphila SP2T and characterization of the first cellulase from planctomycetes.</title>
        <authorList>
            <person name="Rakitin A.L."/>
            <person name="Beletsky A.V."/>
            <person name="Naumoff D.G."/>
            <person name="Kulichevskaya I.S."/>
            <person name="Mardanov A.V."/>
            <person name="Ravin N.V."/>
            <person name="Dedysh S.N."/>
        </authorList>
    </citation>
    <scope>NUCLEOTIDE SEQUENCE</scope>
    <source>
        <strain evidence="1">SP2T</strain>
    </source>
</reference>
<evidence type="ECO:0000313" key="1">
    <source>
        <dbReference type="EMBL" id="QVL34563.1"/>
    </source>
</evidence>
<dbReference type="RefSeq" id="WP_213499669.1">
    <property type="nucleotide sequence ID" value="NZ_CP074694.1"/>
</dbReference>
<gene>
    <name evidence="1" type="ORF">KIH39_11840</name>
</gene>
<dbReference type="KEGG" id="tsph:KIH39_11840"/>
<protein>
    <submittedName>
        <fullName evidence="1">Uncharacterized protein</fullName>
    </submittedName>
</protein>
<accession>A0A8E6BCC1</accession>
<evidence type="ECO:0000313" key="2">
    <source>
        <dbReference type="Proteomes" id="UP000676194"/>
    </source>
</evidence>
<dbReference type="Proteomes" id="UP000676194">
    <property type="component" value="Chromosome"/>
</dbReference>
<dbReference type="EMBL" id="CP074694">
    <property type="protein sequence ID" value="QVL34563.1"/>
    <property type="molecule type" value="Genomic_DNA"/>
</dbReference>
<dbReference type="AlphaFoldDB" id="A0A8E6BCC1"/>